<keyword evidence="7" id="KW-0695">RNA-directed DNA polymerase</keyword>
<evidence type="ECO:0000313" key="9">
    <source>
        <dbReference type="EMBL" id="KAH9327762.1"/>
    </source>
</evidence>
<dbReference type="GO" id="GO:0003964">
    <property type="term" value="F:RNA-directed DNA polymerase activity"/>
    <property type="evidence" value="ECO:0007669"/>
    <property type="project" value="UniProtKB-KW"/>
</dbReference>
<dbReference type="InterPro" id="IPR043128">
    <property type="entry name" value="Rev_trsase/Diguanyl_cyclase"/>
</dbReference>
<keyword evidence="6" id="KW-0378">Hydrolase</keyword>
<dbReference type="Proteomes" id="UP000824469">
    <property type="component" value="Unassembled WGS sequence"/>
</dbReference>
<dbReference type="SUPFAM" id="SSF56672">
    <property type="entry name" value="DNA/RNA polymerases"/>
    <property type="match status" value="1"/>
</dbReference>
<dbReference type="PANTHER" id="PTHR24559">
    <property type="entry name" value="TRANSPOSON TY3-I GAG-POL POLYPROTEIN"/>
    <property type="match status" value="1"/>
</dbReference>
<reference evidence="9 10" key="1">
    <citation type="journal article" date="2021" name="Nat. Plants">
        <title>The Taxus genome provides insights into paclitaxel biosynthesis.</title>
        <authorList>
            <person name="Xiong X."/>
            <person name="Gou J."/>
            <person name="Liao Q."/>
            <person name="Li Y."/>
            <person name="Zhou Q."/>
            <person name="Bi G."/>
            <person name="Li C."/>
            <person name="Du R."/>
            <person name="Wang X."/>
            <person name="Sun T."/>
            <person name="Guo L."/>
            <person name="Liang H."/>
            <person name="Lu P."/>
            <person name="Wu Y."/>
            <person name="Zhang Z."/>
            <person name="Ro D.K."/>
            <person name="Shang Y."/>
            <person name="Huang S."/>
            <person name="Yan J."/>
        </authorList>
    </citation>
    <scope>NUCLEOTIDE SEQUENCE [LARGE SCALE GENOMIC DNA]</scope>
    <source>
        <strain evidence="9">Ta-2019</strain>
    </source>
</reference>
<evidence type="ECO:0000256" key="5">
    <source>
        <dbReference type="ARBA" id="ARBA00022759"/>
    </source>
</evidence>
<dbReference type="AlphaFoldDB" id="A0AA38GQT6"/>
<keyword evidence="10" id="KW-1185">Reference proteome</keyword>
<dbReference type="InterPro" id="IPR000477">
    <property type="entry name" value="RT_dom"/>
</dbReference>
<dbReference type="InterPro" id="IPR043502">
    <property type="entry name" value="DNA/RNA_pol_sf"/>
</dbReference>
<dbReference type="GO" id="GO:0004519">
    <property type="term" value="F:endonuclease activity"/>
    <property type="evidence" value="ECO:0007669"/>
    <property type="project" value="UniProtKB-KW"/>
</dbReference>
<dbReference type="CDD" id="cd01647">
    <property type="entry name" value="RT_LTR"/>
    <property type="match status" value="1"/>
</dbReference>
<dbReference type="EMBL" id="JAHRHJ020000002">
    <property type="protein sequence ID" value="KAH9327762.1"/>
    <property type="molecule type" value="Genomic_DNA"/>
</dbReference>
<dbReference type="FunFam" id="3.10.10.10:FF:000007">
    <property type="entry name" value="Retrovirus-related Pol polyprotein from transposon 17.6-like Protein"/>
    <property type="match status" value="1"/>
</dbReference>
<feature type="non-terminal residue" evidence="9">
    <location>
        <position position="82"/>
    </location>
</feature>
<keyword evidence="1" id="KW-0645">Protease</keyword>
<evidence type="ECO:0000256" key="1">
    <source>
        <dbReference type="ARBA" id="ARBA00022670"/>
    </source>
</evidence>
<evidence type="ECO:0000256" key="7">
    <source>
        <dbReference type="ARBA" id="ARBA00022918"/>
    </source>
</evidence>
<dbReference type="Gene3D" id="3.10.10.10">
    <property type="entry name" value="HIV Type 1 Reverse Transcriptase, subunit A, domain 1"/>
    <property type="match status" value="1"/>
</dbReference>
<dbReference type="Gene3D" id="3.30.70.270">
    <property type="match status" value="1"/>
</dbReference>
<proteinExistence type="predicted"/>
<feature type="domain" description="Reverse transcriptase" evidence="8">
    <location>
        <begin position="9"/>
        <end position="82"/>
    </location>
</feature>
<keyword evidence="4" id="KW-0540">Nuclease</keyword>
<evidence type="ECO:0000256" key="4">
    <source>
        <dbReference type="ARBA" id="ARBA00022722"/>
    </source>
</evidence>
<evidence type="ECO:0000256" key="2">
    <source>
        <dbReference type="ARBA" id="ARBA00022679"/>
    </source>
</evidence>
<evidence type="ECO:0000259" key="8">
    <source>
        <dbReference type="Pfam" id="PF00078"/>
    </source>
</evidence>
<evidence type="ECO:0000313" key="10">
    <source>
        <dbReference type="Proteomes" id="UP000824469"/>
    </source>
</evidence>
<gene>
    <name evidence="9" type="ORF">KI387_007940</name>
</gene>
<dbReference type="GO" id="GO:0008233">
    <property type="term" value="F:peptidase activity"/>
    <property type="evidence" value="ECO:0007669"/>
    <property type="project" value="UniProtKB-KW"/>
</dbReference>
<name>A0AA38GQT6_TAXCH</name>
<dbReference type="Pfam" id="PF00078">
    <property type="entry name" value="RVT_1"/>
    <property type="match status" value="1"/>
</dbReference>
<evidence type="ECO:0000256" key="3">
    <source>
        <dbReference type="ARBA" id="ARBA00022695"/>
    </source>
</evidence>
<organism evidence="9 10">
    <name type="scientific">Taxus chinensis</name>
    <name type="common">Chinese yew</name>
    <name type="synonym">Taxus wallichiana var. chinensis</name>
    <dbReference type="NCBI Taxonomy" id="29808"/>
    <lineage>
        <taxon>Eukaryota</taxon>
        <taxon>Viridiplantae</taxon>
        <taxon>Streptophyta</taxon>
        <taxon>Embryophyta</taxon>
        <taxon>Tracheophyta</taxon>
        <taxon>Spermatophyta</taxon>
        <taxon>Pinopsida</taxon>
        <taxon>Pinidae</taxon>
        <taxon>Conifers II</taxon>
        <taxon>Cupressales</taxon>
        <taxon>Taxaceae</taxon>
        <taxon>Taxus</taxon>
    </lineage>
</organism>
<protein>
    <recommendedName>
        <fullName evidence="8">Reverse transcriptase domain-containing protein</fullName>
    </recommendedName>
</protein>
<dbReference type="GO" id="GO:0006508">
    <property type="term" value="P:proteolysis"/>
    <property type="evidence" value="ECO:0007669"/>
    <property type="project" value="UniProtKB-KW"/>
</dbReference>
<feature type="non-terminal residue" evidence="9">
    <location>
        <position position="1"/>
    </location>
</feature>
<comment type="caution">
    <text evidence="9">The sequence shown here is derived from an EMBL/GenBank/DDBJ whole genome shotgun (WGS) entry which is preliminary data.</text>
</comment>
<dbReference type="InterPro" id="IPR053134">
    <property type="entry name" value="RNA-dir_DNA_polymerase"/>
</dbReference>
<keyword evidence="5" id="KW-0255">Endonuclease</keyword>
<keyword evidence="2" id="KW-0808">Transferase</keyword>
<accession>A0AA38GQT6</accession>
<dbReference type="PANTHER" id="PTHR24559:SF444">
    <property type="entry name" value="REVERSE TRANSCRIPTASE DOMAIN-CONTAINING PROTEIN"/>
    <property type="match status" value="1"/>
</dbReference>
<sequence>VLQAVTGFEMLSMLDGFSGYNQVEVDTADQNKTAFTTPWGTFAYKRMPFGLINAGATFQRAMDLAFGSLKGKCIVIYLDDLT</sequence>
<keyword evidence="3" id="KW-0548">Nucleotidyltransferase</keyword>
<evidence type="ECO:0000256" key="6">
    <source>
        <dbReference type="ARBA" id="ARBA00022801"/>
    </source>
</evidence>